<dbReference type="SUPFAM" id="SSF54427">
    <property type="entry name" value="NTF2-like"/>
    <property type="match status" value="1"/>
</dbReference>
<organism evidence="4 5">
    <name type="scientific">Candidatus Nitronereus thalassa</name>
    <dbReference type="NCBI Taxonomy" id="3020898"/>
    <lineage>
        <taxon>Bacteria</taxon>
        <taxon>Pseudomonadati</taxon>
        <taxon>Nitrospirota</taxon>
        <taxon>Nitrospiria</taxon>
        <taxon>Nitrospirales</taxon>
        <taxon>Nitrospiraceae</taxon>
        <taxon>Candidatus Nitronereus</taxon>
    </lineage>
</organism>
<evidence type="ECO:0000256" key="2">
    <source>
        <dbReference type="SAM" id="SignalP"/>
    </source>
</evidence>
<evidence type="ECO:0000313" key="4">
    <source>
        <dbReference type="EMBL" id="MDT7041440.1"/>
    </source>
</evidence>
<dbReference type="Gene3D" id="3.10.450.50">
    <property type="match status" value="1"/>
</dbReference>
<proteinExistence type="predicted"/>
<dbReference type="InterPro" id="IPR037401">
    <property type="entry name" value="SnoaL-like"/>
</dbReference>
<evidence type="ECO:0000256" key="1">
    <source>
        <dbReference type="SAM" id="MobiDB-lite"/>
    </source>
</evidence>
<keyword evidence="2" id="KW-0732">Signal</keyword>
<sequence>MRLPVFLLLLISMSLGGPNSSLNAQTLPNLADVDNPEVVIRLLVEANAKKDLATMKRFMGGDPHALGYTIGGRKFIGWEEFAKVMETEFRDTVEIKIPITHLQVTQRGDIAWFALELDYTRVTRTQDGLATKVIPLRETGVLERQQGTWQLVNWHESMQKPLQTTSPIPANLPATPKSQEPPKPLTLAGIWEIQEEDKTYQATLDEQGNGPYTHEQGTFTTTELDGRLWSGTWAQKGNDREGEFEVLLSEDFMTAEGVWWYTRVEEHKNIPPRMHGGSYLFTRIGPTVGHAPQSEPLSTPTHDQHQNQ</sequence>
<gene>
    <name evidence="4" type="ORF">PPG34_03710</name>
</gene>
<keyword evidence="5" id="KW-1185">Reference proteome</keyword>
<feature type="region of interest" description="Disordered" evidence="1">
    <location>
        <begin position="286"/>
        <end position="308"/>
    </location>
</feature>
<protein>
    <submittedName>
        <fullName evidence="4">Nuclear transport factor 2 family protein</fullName>
    </submittedName>
</protein>
<dbReference type="RefSeq" id="WP_313831793.1">
    <property type="nucleotide sequence ID" value="NZ_JAQOUE010000001.1"/>
</dbReference>
<name>A0ABU3K4W1_9BACT</name>
<dbReference type="EMBL" id="JAQOUE010000001">
    <property type="protein sequence ID" value="MDT7041440.1"/>
    <property type="molecule type" value="Genomic_DNA"/>
</dbReference>
<reference evidence="4 5" key="1">
    <citation type="journal article" date="2023" name="ISME J.">
        <title>Cultivation and genomic characterization of novel and ubiquitous marine nitrite-oxidizing bacteria from the Nitrospirales.</title>
        <authorList>
            <person name="Mueller A.J."/>
            <person name="Daebeler A."/>
            <person name="Herbold C.W."/>
            <person name="Kirkegaard R.H."/>
            <person name="Daims H."/>
        </authorList>
    </citation>
    <scope>NUCLEOTIDE SEQUENCE [LARGE SCALE GENOMIC DNA]</scope>
    <source>
        <strain evidence="4 5">EB</strain>
    </source>
</reference>
<evidence type="ECO:0000259" key="3">
    <source>
        <dbReference type="Pfam" id="PF13474"/>
    </source>
</evidence>
<evidence type="ECO:0000313" key="5">
    <source>
        <dbReference type="Proteomes" id="UP001250932"/>
    </source>
</evidence>
<comment type="caution">
    <text evidence="4">The sequence shown here is derived from an EMBL/GenBank/DDBJ whole genome shotgun (WGS) entry which is preliminary data.</text>
</comment>
<accession>A0ABU3K4W1</accession>
<feature type="signal peptide" evidence="2">
    <location>
        <begin position="1"/>
        <end position="24"/>
    </location>
</feature>
<feature type="domain" description="SnoaL-like" evidence="3">
    <location>
        <begin position="40"/>
        <end position="158"/>
    </location>
</feature>
<feature type="chain" id="PRO_5045685882" evidence="2">
    <location>
        <begin position="25"/>
        <end position="308"/>
    </location>
</feature>
<dbReference type="Proteomes" id="UP001250932">
    <property type="component" value="Unassembled WGS sequence"/>
</dbReference>
<dbReference type="Pfam" id="PF13474">
    <property type="entry name" value="SnoaL_3"/>
    <property type="match status" value="1"/>
</dbReference>
<dbReference type="InterPro" id="IPR032710">
    <property type="entry name" value="NTF2-like_dom_sf"/>
</dbReference>